<evidence type="ECO:0008006" key="3">
    <source>
        <dbReference type="Google" id="ProtNLM"/>
    </source>
</evidence>
<dbReference type="EMBL" id="BGPR01004964">
    <property type="protein sequence ID" value="GBN05388.1"/>
    <property type="molecule type" value="Genomic_DNA"/>
</dbReference>
<dbReference type="GO" id="GO:0003676">
    <property type="term" value="F:nucleic acid binding"/>
    <property type="evidence" value="ECO:0007669"/>
    <property type="project" value="InterPro"/>
</dbReference>
<evidence type="ECO:0000313" key="2">
    <source>
        <dbReference type="Proteomes" id="UP000499080"/>
    </source>
</evidence>
<dbReference type="PANTHER" id="PTHR47326:SF1">
    <property type="entry name" value="HTH PSQ-TYPE DOMAIN-CONTAINING PROTEIN"/>
    <property type="match status" value="1"/>
</dbReference>
<dbReference type="Proteomes" id="UP000499080">
    <property type="component" value="Unassembled WGS sequence"/>
</dbReference>
<name>A0A4Y2KSX8_ARAVE</name>
<evidence type="ECO:0000313" key="1">
    <source>
        <dbReference type="EMBL" id="GBN05388.1"/>
    </source>
</evidence>
<dbReference type="PANTHER" id="PTHR47326">
    <property type="entry name" value="TRANSPOSABLE ELEMENT TC3 TRANSPOSASE-LIKE PROTEIN"/>
    <property type="match status" value="1"/>
</dbReference>
<dbReference type="AlphaFoldDB" id="A0A4Y2KSX8"/>
<keyword evidence="2" id="KW-1185">Reference proteome</keyword>
<gene>
    <name evidence="1" type="ORF">AVEN_142329_1</name>
</gene>
<accession>A0A4Y2KSX8</accession>
<dbReference type="Gene3D" id="3.30.420.10">
    <property type="entry name" value="Ribonuclease H-like superfamily/Ribonuclease H"/>
    <property type="match status" value="1"/>
</dbReference>
<sequence>MPHHRTDIMFDTINSVFATRVIAYRYPNNYPGALRWSPYSPDLNPFHFFLWGQMKDLVYNKKPTDLISLKRSISNSFASIKRRTLELVTDNFVTRLSYCITSDGSHFENILY</sequence>
<proteinExistence type="predicted"/>
<protein>
    <recommendedName>
        <fullName evidence="3">Transposable element Tc3 transposase</fullName>
    </recommendedName>
</protein>
<dbReference type="InterPro" id="IPR036397">
    <property type="entry name" value="RNaseH_sf"/>
</dbReference>
<dbReference type="OrthoDB" id="8122262at2759"/>
<comment type="caution">
    <text evidence="1">The sequence shown here is derived from an EMBL/GenBank/DDBJ whole genome shotgun (WGS) entry which is preliminary data.</text>
</comment>
<reference evidence="1 2" key="1">
    <citation type="journal article" date="2019" name="Sci. Rep.">
        <title>Orb-weaving spider Araneus ventricosus genome elucidates the spidroin gene catalogue.</title>
        <authorList>
            <person name="Kono N."/>
            <person name="Nakamura H."/>
            <person name="Ohtoshi R."/>
            <person name="Moran D.A.P."/>
            <person name="Shinohara A."/>
            <person name="Yoshida Y."/>
            <person name="Fujiwara M."/>
            <person name="Mori M."/>
            <person name="Tomita M."/>
            <person name="Arakawa K."/>
        </authorList>
    </citation>
    <scope>NUCLEOTIDE SEQUENCE [LARGE SCALE GENOMIC DNA]</scope>
</reference>
<organism evidence="1 2">
    <name type="scientific">Araneus ventricosus</name>
    <name type="common">Orbweaver spider</name>
    <name type="synonym">Epeira ventricosa</name>
    <dbReference type="NCBI Taxonomy" id="182803"/>
    <lineage>
        <taxon>Eukaryota</taxon>
        <taxon>Metazoa</taxon>
        <taxon>Ecdysozoa</taxon>
        <taxon>Arthropoda</taxon>
        <taxon>Chelicerata</taxon>
        <taxon>Arachnida</taxon>
        <taxon>Araneae</taxon>
        <taxon>Araneomorphae</taxon>
        <taxon>Entelegynae</taxon>
        <taxon>Araneoidea</taxon>
        <taxon>Araneidae</taxon>
        <taxon>Araneus</taxon>
    </lineage>
</organism>